<reference evidence="1 2" key="1">
    <citation type="submission" date="2017-11" db="EMBL/GenBank/DDBJ databases">
        <title>Draft genome sequence of magnetotactic bacterium Magnetospirillum kuznetsovii LBB-42.</title>
        <authorList>
            <person name="Grouzdev D.S."/>
            <person name="Rysina M.S."/>
            <person name="Baslerov R.V."/>
            <person name="Koziaeva V."/>
        </authorList>
    </citation>
    <scope>NUCLEOTIDE SEQUENCE [LARGE SCALE GENOMIC DNA]</scope>
    <source>
        <strain evidence="1 2">LBB-42</strain>
    </source>
</reference>
<evidence type="ECO:0000313" key="1">
    <source>
        <dbReference type="EMBL" id="RAU20073.1"/>
    </source>
</evidence>
<proteinExistence type="predicted"/>
<evidence type="ECO:0000313" key="2">
    <source>
        <dbReference type="Proteomes" id="UP000251075"/>
    </source>
</evidence>
<gene>
    <name evidence="1" type="ORF">CU669_20420</name>
</gene>
<dbReference type="AlphaFoldDB" id="A0A364NSK7"/>
<dbReference type="RefSeq" id="WP_112147434.1">
    <property type="nucleotide sequence ID" value="NZ_PGTO01000039.1"/>
</dbReference>
<dbReference type="EMBL" id="PGTO01000039">
    <property type="protein sequence ID" value="RAU20073.1"/>
    <property type="molecule type" value="Genomic_DNA"/>
</dbReference>
<protein>
    <submittedName>
        <fullName evidence="1">Uncharacterized protein</fullName>
    </submittedName>
</protein>
<keyword evidence="2" id="KW-1185">Reference proteome</keyword>
<organism evidence="1 2">
    <name type="scientific">Paramagnetospirillum kuznetsovii</name>
    <dbReference type="NCBI Taxonomy" id="2053833"/>
    <lineage>
        <taxon>Bacteria</taxon>
        <taxon>Pseudomonadati</taxon>
        <taxon>Pseudomonadota</taxon>
        <taxon>Alphaproteobacteria</taxon>
        <taxon>Rhodospirillales</taxon>
        <taxon>Magnetospirillaceae</taxon>
        <taxon>Paramagnetospirillum</taxon>
    </lineage>
</organism>
<comment type="caution">
    <text evidence="1">The sequence shown here is derived from an EMBL/GenBank/DDBJ whole genome shotgun (WGS) entry which is preliminary data.</text>
</comment>
<accession>A0A364NSK7</accession>
<dbReference type="Proteomes" id="UP000251075">
    <property type="component" value="Unassembled WGS sequence"/>
</dbReference>
<sequence>MKSKTYPRQAVYAATGCYQQLIYSWRGKGPLALSYGPRLPLSEALALDVARMLSRFSAPKRISLGAGSAAAAVADRDRPGFLAIWRSGSTWNHSVVPEPTAVAGKIVILLDLGIIKAELLEKLNDAA</sequence>
<name>A0A364NSK7_9PROT</name>